<keyword evidence="3" id="KW-1185">Reference proteome</keyword>
<feature type="region of interest" description="Disordered" evidence="1">
    <location>
        <begin position="1"/>
        <end position="28"/>
    </location>
</feature>
<comment type="caution">
    <text evidence="2">The sequence shown here is derived from an EMBL/GenBank/DDBJ whole genome shotgun (WGS) entry which is preliminary data.</text>
</comment>
<evidence type="ECO:0000313" key="3">
    <source>
        <dbReference type="Proteomes" id="UP000265742"/>
    </source>
</evidence>
<evidence type="ECO:0000313" key="2">
    <source>
        <dbReference type="EMBL" id="RIX27876.1"/>
    </source>
</evidence>
<dbReference type="EMBL" id="QXTG01000002">
    <property type="protein sequence ID" value="RIX27876.1"/>
    <property type="molecule type" value="Genomic_DNA"/>
</dbReference>
<sequence length="151" mass="17125">MALFKSQEEREQEARERAERERQHADWVRRQEEAARKAEADLAFAESPLGRARQAHARGDRLFQIELEVSQLTGVDSMFGSAENEITRSRTEPDLLGRIEDEGWHLEHVGYVFVETGSTSTNAMFSTGQGTVTRGVVTGVYLFRRVERPAS</sequence>
<reference evidence="3" key="1">
    <citation type="submission" date="2018-09" db="EMBL/GenBank/DDBJ databases">
        <authorList>
            <person name="Kim I."/>
        </authorList>
    </citation>
    <scope>NUCLEOTIDE SEQUENCE [LARGE SCALE GENOMIC DNA]</scope>
    <source>
        <strain evidence="3">DD4a</strain>
    </source>
</reference>
<name>A0A3A1U096_9MICO</name>
<dbReference type="RefSeq" id="WP_119482185.1">
    <property type="nucleotide sequence ID" value="NZ_QXTG01000002.1"/>
</dbReference>
<dbReference type="AlphaFoldDB" id="A0A3A1U096"/>
<evidence type="ECO:0000256" key="1">
    <source>
        <dbReference type="SAM" id="MobiDB-lite"/>
    </source>
</evidence>
<protein>
    <submittedName>
        <fullName evidence="2">Uncharacterized protein</fullName>
    </submittedName>
</protein>
<organism evidence="2 3">
    <name type="scientific">Amnibacterium setariae</name>
    <dbReference type="NCBI Taxonomy" id="2306585"/>
    <lineage>
        <taxon>Bacteria</taxon>
        <taxon>Bacillati</taxon>
        <taxon>Actinomycetota</taxon>
        <taxon>Actinomycetes</taxon>
        <taxon>Micrococcales</taxon>
        <taxon>Microbacteriaceae</taxon>
        <taxon>Amnibacterium</taxon>
    </lineage>
</organism>
<gene>
    <name evidence="2" type="ORF">D1781_10110</name>
</gene>
<accession>A0A3A1U096</accession>
<dbReference type="OrthoDB" id="3831063at2"/>
<dbReference type="Proteomes" id="UP000265742">
    <property type="component" value="Unassembled WGS sequence"/>
</dbReference>
<proteinExistence type="predicted"/>